<dbReference type="InterPro" id="IPR013342">
    <property type="entry name" value="Mandelate_racemase_C"/>
</dbReference>
<feature type="binding site" evidence="10">
    <location>
        <position position="288"/>
    </location>
    <ligand>
        <name>substrate</name>
    </ligand>
</feature>
<dbReference type="AlphaFoldDB" id="A0A7T2S0R8"/>
<dbReference type="InterPro" id="IPR034598">
    <property type="entry name" value="GlucD-like"/>
</dbReference>
<comment type="catalytic activity">
    <reaction evidence="1">
        <text>D-glucarate = 5-dehydro-4-deoxy-D-glucarate + H2O</text>
        <dbReference type="Rhea" id="RHEA:14573"/>
        <dbReference type="ChEBI" id="CHEBI:15377"/>
        <dbReference type="ChEBI" id="CHEBI:30612"/>
        <dbReference type="ChEBI" id="CHEBI:42819"/>
        <dbReference type="EC" id="4.2.1.40"/>
    </reaction>
</comment>
<dbReference type="EMBL" id="CP065668">
    <property type="protein sequence ID" value="QPS06876.1"/>
    <property type="molecule type" value="Genomic_DNA"/>
</dbReference>
<feature type="binding site" evidence="10">
    <location>
        <begin position="236"/>
        <end position="238"/>
    </location>
    <ligand>
        <name>substrate</name>
    </ligand>
</feature>
<sequence>MSTTHAIHAIRHIRITPIAFRDPPLLNAAGIHEPWALRSIIEIETASGLVGINESYGDQPMLDALAKAAPALVGLSPWALNEMEVRVAALVAPPALTASEFLGQQVSLAPGTHVSKTVAKVVSAFEVAMLDLQGQMAGAPIVDLLGGAARDSVPFSAYLFYKYAEHIDRPYGPDSSPDAWGEALAPQQLVEQARRMIAQYGFQSIKLKAGTLPPEQEAAGILALADAFPGMPLRIDPNGNWTVETSLKIVQQLQGVLEYYEDPAPGLDGMAAVAREMAREGDVPLATNMVVTDFAEFRRNAEMGCPVKIVLSDHHYWGGLRATQRLSTLCRTFDLGLSMHSNSHLGVSLVAMTHLCASVPLLTYACDTHYPWQDEEVVEGGRLQFEQGSLRVPTAPGLGVRLDREALARLHDNYLRCGIRNRDDLGQMRKYDPAFTGHQPRF</sequence>
<evidence type="ECO:0000256" key="8">
    <source>
        <dbReference type="ARBA" id="ARBA00023239"/>
    </source>
</evidence>
<feature type="binding site" evidence="10">
    <location>
        <position position="369"/>
    </location>
    <ligand>
        <name>substrate</name>
    </ligand>
</feature>
<accession>A0A7T2S0R8</accession>
<dbReference type="SFLD" id="SFLDS00001">
    <property type="entry name" value="Enolase"/>
    <property type="match status" value="1"/>
</dbReference>
<gene>
    <name evidence="12" type="ORF">I6G66_21560</name>
</gene>
<comment type="cofactor">
    <cofactor evidence="2">
        <name>Mg(2+)</name>
        <dbReference type="ChEBI" id="CHEBI:18420"/>
    </cofactor>
</comment>
<keyword evidence="8" id="KW-0456">Lyase</keyword>
<dbReference type="SFLD" id="SFLDG00055">
    <property type="entry name" value="glucarate_dehydratase"/>
    <property type="match status" value="1"/>
</dbReference>
<dbReference type="Proteomes" id="UP000594778">
    <property type="component" value="Chromosome"/>
</dbReference>
<dbReference type="EC" id="4.2.1.40" evidence="5"/>
<dbReference type="Gene3D" id="3.20.20.120">
    <property type="entry name" value="Enolase-like C-terminal domain"/>
    <property type="match status" value="1"/>
</dbReference>
<dbReference type="RefSeq" id="WP_197954466.1">
    <property type="nucleotide sequence ID" value="NZ_CP065668.1"/>
</dbReference>
<dbReference type="InterPro" id="IPR034593">
    <property type="entry name" value="DgoD-like"/>
</dbReference>
<protein>
    <recommendedName>
        <fullName evidence="5">glucarate dehydratase</fullName>
        <ecNumber evidence="5">4.2.1.40</ecNumber>
    </recommendedName>
</protein>
<proteinExistence type="inferred from homology"/>
<evidence type="ECO:0000256" key="3">
    <source>
        <dbReference type="ARBA" id="ARBA00005183"/>
    </source>
</evidence>
<keyword evidence="6" id="KW-0479">Metal-binding</keyword>
<feature type="binding site" evidence="10">
    <location>
        <begin position="340"/>
        <end position="342"/>
    </location>
    <ligand>
        <name>substrate</name>
    </ligand>
</feature>
<name>A0A7T2S0R8_DELAC</name>
<dbReference type="InterPro" id="IPR013341">
    <property type="entry name" value="Mandelate_racemase_N_dom"/>
</dbReference>
<dbReference type="SUPFAM" id="SSF51604">
    <property type="entry name" value="Enolase C-terminal domain-like"/>
    <property type="match status" value="1"/>
</dbReference>
<evidence type="ECO:0000256" key="1">
    <source>
        <dbReference type="ARBA" id="ARBA00001426"/>
    </source>
</evidence>
<dbReference type="Pfam" id="PF13378">
    <property type="entry name" value="MR_MLE_C"/>
    <property type="match status" value="1"/>
</dbReference>
<feature type="binding site" evidence="10">
    <location>
        <position position="158"/>
    </location>
    <ligand>
        <name>substrate</name>
    </ligand>
</feature>
<dbReference type="GO" id="GO:0008872">
    <property type="term" value="F:glucarate dehydratase activity"/>
    <property type="evidence" value="ECO:0007669"/>
    <property type="project" value="UniProtKB-EC"/>
</dbReference>
<dbReference type="Gene3D" id="3.30.390.10">
    <property type="entry name" value="Enolase-like, N-terminal domain"/>
    <property type="match status" value="1"/>
</dbReference>
<feature type="binding site" evidence="10">
    <location>
        <position position="422"/>
    </location>
    <ligand>
        <name>substrate</name>
    </ligand>
</feature>
<evidence type="ECO:0000256" key="9">
    <source>
        <dbReference type="PIRSR" id="PIRSR634598-1"/>
    </source>
</evidence>
<dbReference type="InterPro" id="IPR029017">
    <property type="entry name" value="Enolase-like_N"/>
</dbReference>
<comment type="similarity">
    <text evidence="4">Belongs to the mandelate racemase/muconate lactonizing enzyme family. GlucD subfamily.</text>
</comment>
<dbReference type="Pfam" id="PF02746">
    <property type="entry name" value="MR_MLE_N"/>
    <property type="match status" value="1"/>
</dbReference>
<evidence type="ECO:0000256" key="2">
    <source>
        <dbReference type="ARBA" id="ARBA00001946"/>
    </source>
</evidence>
<feature type="binding site" evidence="10">
    <location>
        <position position="206"/>
    </location>
    <ligand>
        <name>substrate</name>
    </ligand>
</feature>
<evidence type="ECO:0000256" key="5">
    <source>
        <dbReference type="ARBA" id="ARBA00011973"/>
    </source>
</evidence>
<evidence type="ECO:0000256" key="10">
    <source>
        <dbReference type="PIRSR" id="PIRSR634598-2"/>
    </source>
</evidence>
<evidence type="ECO:0000313" key="13">
    <source>
        <dbReference type="Proteomes" id="UP000594778"/>
    </source>
</evidence>
<keyword evidence="7" id="KW-0460">Magnesium</keyword>
<dbReference type="InterPro" id="IPR036849">
    <property type="entry name" value="Enolase-like_C_sf"/>
</dbReference>
<dbReference type="PANTHER" id="PTHR48080:SF4">
    <property type="entry name" value="GLUCARATE DEHYDRATASE"/>
    <property type="match status" value="1"/>
</dbReference>
<dbReference type="InterPro" id="IPR029065">
    <property type="entry name" value="Enolase_C-like"/>
</dbReference>
<feature type="binding site" evidence="10">
    <location>
        <position position="112"/>
    </location>
    <ligand>
        <name>substrate</name>
    </ligand>
</feature>
<evidence type="ECO:0000256" key="7">
    <source>
        <dbReference type="ARBA" id="ARBA00022842"/>
    </source>
</evidence>
<evidence type="ECO:0000259" key="11">
    <source>
        <dbReference type="SMART" id="SM00922"/>
    </source>
</evidence>
<dbReference type="PANTHER" id="PTHR48080">
    <property type="entry name" value="D-GALACTONATE DEHYDRATASE-RELATED"/>
    <property type="match status" value="1"/>
</dbReference>
<feature type="binding site" evidence="10">
    <location>
        <position position="32"/>
    </location>
    <ligand>
        <name>substrate</name>
    </ligand>
</feature>
<feature type="active site" description="Proton acceptor" evidence="9">
    <location>
        <position position="340"/>
    </location>
</feature>
<dbReference type="GO" id="GO:0046872">
    <property type="term" value="F:metal ion binding"/>
    <property type="evidence" value="ECO:0007669"/>
    <property type="project" value="UniProtKB-KW"/>
</dbReference>
<feature type="active site" description="Proton acceptor" evidence="9">
    <location>
        <position position="208"/>
    </location>
</feature>
<dbReference type="SMART" id="SM00922">
    <property type="entry name" value="MR_MLE"/>
    <property type="match status" value="1"/>
</dbReference>
<evidence type="ECO:0000256" key="6">
    <source>
        <dbReference type="ARBA" id="ARBA00022723"/>
    </source>
</evidence>
<comment type="pathway">
    <text evidence="3">Carbohydrate acid metabolism; D-glucarate degradation; 2,5-dioxopentanoate from D-glucarate: step 1/2.</text>
</comment>
<reference evidence="12 13" key="1">
    <citation type="submission" date="2020-12" db="EMBL/GenBank/DDBJ databases">
        <title>FDA dAtabase for Regulatory Grade micrObial Sequences (FDA-ARGOS): Supporting development and validation of Infectious Disease Dx tests.</title>
        <authorList>
            <person name="Sproer C."/>
            <person name="Gronow S."/>
            <person name="Severitt S."/>
            <person name="Schroder I."/>
            <person name="Tallon L."/>
            <person name="Sadzewicz L."/>
            <person name="Zhao X."/>
            <person name="Boylan J."/>
            <person name="Ott S."/>
            <person name="Bowen H."/>
            <person name="Vavikolanu K."/>
            <person name="Mehta A."/>
            <person name="Aluvathingal J."/>
            <person name="Nadendla S."/>
            <person name="Lowell S."/>
            <person name="Myers T."/>
            <person name="Yan Y."/>
            <person name="Sichtig H."/>
        </authorList>
    </citation>
    <scope>NUCLEOTIDE SEQUENCE [LARGE SCALE GENOMIC DNA]</scope>
    <source>
        <strain evidence="12 13">FDAARGOS_909</strain>
    </source>
</reference>
<organism evidence="12 13">
    <name type="scientific">Delftia acidovorans</name>
    <name type="common">Pseudomonas acidovorans</name>
    <name type="synonym">Comamonas acidovorans</name>
    <dbReference type="NCBI Taxonomy" id="80866"/>
    <lineage>
        <taxon>Bacteria</taxon>
        <taxon>Pseudomonadati</taxon>
        <taxon>Pseudomonadota</taxon>
        <taxon>Betaproteobacteria</taxon>
        <taxon>Burkholderiales</taxon>
        <taxon>Comamonadaceae</taxon>
        <taxon>Delftia</taxon>
    </lineage>
</organism>
<dbReference type="SUPFAM" id="SSF54826">
    <property type="entry name" value="Enolase N-terminal domain-like"/>
    <property type="match status" value="1"/>
</dbReference>
<evidence type="ECO:0000256" key="4">
    <source>
        <dbReference type="ARBA" id="ARBA00009938"/>
    </source>
</evidence>
<dbReference type="CDD" id="cd03323">
    <property type="entry name" value="D-glucarate_dehydratase"/>
    <property type="match status" value="1"/>
</dbReference>
<evidence type="ECO:0000313" key="12">
    <source>
        <dbReference type="EMBL" id="QPS06876.1"/>
    </source>
</evidence>
<feature type="domain" description="Mandelate racemase/muconate lactonizing enzyme C-terminal" evidence="11">
    <location>
        <begin position="186"/>
        <end position="280"/>
    </location>
</feature>